<evidence type="ECO:0000313" key="2">
    <source>
        <dbReference type="EMBL" id="AHZ23472.1"/>
    </source>
</evidence>
<proteinExistence type="predicted"/>
<dbReference type="Proteomes" id="UP000027075">
    <property type="component" value="Chromosome"/>
</dbReference>
<dbReference type="EMBL" id="CP007551">
    <property type="protein sequence ID" value="AHZ23472.1"/>
    <property type="molecule type" value="Genomic_DNA"/>
</dbReference>
<dbReference type="Gene3D" id="1.10.10.10">
    <property type="entry name" value="Winged helix-like DNA-binding domain superfamily/Winged helix DNA-binding domain"/>
    <property type="match status" value="1"/>
</dbReference>
<dbReference type="InterPro" id="IPR036388">
    <property type="entry name" value="WH-like_DNA-bd_sf"/>
</dbReference>
<dbReference type="Pfam" id="PF24035">
    <property type="entry name" value="DUF7344"/>
    <property type="match status" value="1"/>
</dbReference>
<dbReference type="PATRIC" id="fig|523841.21.peg.2798"/>
<sequence length="134" mass="15255">MIIMTDPDRHWSEMDSHGNEVSLDVTFDLLRSRRRRYILRYLTHHSDTIELQELADQLVACEETPLDDRERLVTSLYHVHLPKLADSGVVTFYPEQRLVEPEATADALLPYLALAANDDVQTDEFSPGCESGVG</sequence>
<evidence type="ECO:0000259" key="1">
    <source>
        <dbReference type="Pfam" id="PF24035"/>
    </source>
</evidence>
<accession>M0IVY9</accession>
<feature type="domain" description="DUF7344" evidence="1">
    <location>
        <begin position="27"/>
        <end position="100"/>
    </location>
</feature>
<reference evidence="2 5" key="2">
    <citation type="submission" date="2014-04" db="EMBL/GenBank/DDBJ databases">
        <title>Transcriptional profiles of Haloferax mediterranei on the basis of nitrogen availability.</title>
        <authorList>
            <person name="Bautista V."/>
        </authorList>
    </citation>
    <scope>NUCLEOTIDE SEQUENCE [LARGE SCALE GENOMIC DNA]</scope>
    <source>
        <strain evidence="2">ATCC 33500</strain>
        <strain evidence="5">ATCC 33500 / DSM 1411 / JCM 8866 / NBRC 14739 / NCIMB 2177 / R-4</strain>
    </source>
</reference>
<organism evidence="3 4">
    <name type="scientific">Haloferax mediterranei (strain ATCC 33500 / DSM 1411 / JCM 8866 / NBRC 14739 / NCIMB 2177 / R-4)</name>
    <name type="common">Halobacterium mediterranei</name>
    <dbReference type="NCBI Taxonomy" id="523841"/>
    <lineage>
        <taxon>Archaea</taxon>
        <taxon>Methanobacteriati</taxon>
        <taxon>Methanobacteriota</taxon>
        <taxon>Stenosarchaea group</taxon>
        <taxon>Halobacteria</taxon>
        <taxon>Halobacteriales</taxon>
        <taxon>Haloferacaceae</taxon>
        <taxon>Haloferax</taxon>
    </lineage>
</organism>
<dbReference type="PaxDb" id="523841-HFX_2413"/>
<reference evidence="3 4" key="1">
    <citation type="journal article" date="2014" name="PLoS Genet.">
        <title>Phylogenetically driven sequencing of extremely halophilic archaea reveals strategies for static and dynamic osmo-response.</title>
        <authorList>
            <person name="Becker E.A."/>
            <person name="Seitzer P.M."/>
            <person name="Tritt A."/>
            <person name="Larsen D."/>
            <person name="Krusor M."/>
            <person name="Yao A.I."/>
            <person name="Wu D."/>
            <person name="Madern D."/>
            <person name="Eisen J.A."/>
            <person name="Darling A.E."/>
            <person name="Facciotti M.T."/>
        </authorList>
    </citation>
    <scope>NUCLEOTIDE SEQUENCE [LARGE SCALE GENOMIC DNA]</scope>
    <source>
        <strain evidence="3">ATCC 33500</strain>
        <strain evidence="4">ATCC 33500 / DSM 1411 / JCM 8866 / NBRC 14739 / NCIMB 2177 / R-4</strain>
    </source>
</reference>
<dbReference type="AlphaFoldDB" id="M0IVY9"/>
<name>M0IVY9_HALMT</name>
<gene>
    <name evidence="2" type="ORF">BM92_12845</name>
    <name evidence="3" type="ORF">C439_13859</name>
</gene>
<evidence type="ECO:0000313" key="4">
    <source>
        <dbReference type="Proteomes" id="UP000011603"/>
    </source>
</evidence>
<protein>
    <recommendedName>
        <fullName evidence="1">DUF7344 domain-containing protein</fullName>
    </recommendedName>
</protein>
<keyword evidence="4" id="KW-1185">Reference proteome</keyword>
<dbReference type="EMBL" id="AOLO01000011">
    <property type="protein sequence ID" value="ELZ99644.1"/>
    <property type="molecule type" value="Genomic_DNA"/>
</dbReference>
<evidence type="ECO:0000313" key="5">
    <source>
        <dbReference type="Proteomes" id="UP000027075"/>
    </source>
</evidence>
<dbReference type="Proteomes" id="UP000011603">
    <property type="component" value="Unassembled WGS sequence"/>
</dbReference>
<dbReference type="InterPro" id="IPR055768">
    <property type="entry name" value="DUF7344"/>
</dbReference>
<evidence type="ECO:0000313" key="3">
    <source>
        <dbReference type="EMBL" id="ELZ99644.1"/>
    </source>
</evidence>